<comment type="caution">
    <text evidence="4">The sequence shown here is derived from an EMBL/GenBank/DDBJ whole genome shotgun (WGS) entry which is preliminary data.</text>
</comment>
<evidence type="ECO:0000313" key="5">
    <source>
        <dbReference type="Proteomes" id="UP001140076"/>
    </source>
</evidence>
<protein>
    <submittedName>
        <fullName evidence="4">Long-chain fatty acid--CoA ligase</fullName>
    </submittedName>
</protein>
<dbReference type="CDD" id="cd17631">
    <property type="entry name" value="FACL_FadD13-like"/>
    <property type="match status" value="1"/>
</dbReference>
<dbReference type="InterPro" id="IPR042099">
    <property type="entry name" value="ANL_N_sf"/>
</dbReference>
<feature type="compositionally biased region" description="Pro residues" evidence="1">
    <location>
        <begin position="112"/>
        <end position="122"/>
    </location>
</feature>
<dbReference type="SUPFAM" id="SSF56801">
    <property type="entry name" value="Acetyl-CoA synthetase-like"/>
    <property type="match status" value="1"/>
</dbReference>
<proteinExistence type="predicted"/>
<evidence type="ECO:0000256" key="1">
    <source>
        <dbReference type="SAM" id="MobiDB-lite"/>
    </source>
</evidence>
<gene>
    <name evidence="4" type="ORF">LG943_13110</name>
</gene>
<dbReference type="PROSITE" id="PS00455">
    <property type="entry name" value="AMP_BINDING"/>
    <property type="match status" value="1"/>
</dbReference>
<dbReference type="Gene3D" id="3.30.300.30">
    <property type="match status" value="1"/>
</dbReference>
<dbReference type="PANTHER" id="PTHR43767:SF1">
    <property type="entry name" value="NONRIBOSOMAL PEPTIDE SYNTHASE PES1 (EUROFUNG)-RELATED"/>
    <property type="match status" value="1"/>
</dbReference>
<dbReference type="AlphaFoldDB" id="A0A9X3NKN3"/>
<feature type="domain" description="AMP-dependent synthetase/ligase" evidence="2">
    <location>
        <begin position="11"/>
        <end position="374"/>
    </location>
</feature>
<dbReference type="Pfam" id="PF00501">
    <property type="entry name" value="AMP-binding"/>
    <property type="match status" value="1"/>
</dbReference>
<dbReference type="InterPro" id="IPR050237">
    <property type="entry name" value="ATP-dep_AMP-bd_enzyme"/>
</dbReference>
<keyword evidence="5" id="KW-1185">Reference proteome</keyword>
<evidence type="ECO:0000259" key="2">
    <source>
        <dbReference type="Pfam" id="PF00501"/>
    </source>
</evidence>
<name>A0A9X3NKN3_9ACTN</name>
<dbReference type="InterPro" id="IPR020845">
    <property type="entry name" value="AMP-binding_CS"/>
</dbReference>
<organism evidence="4 5">
    <name type="scientific">Streptomonospora mangrovi</name>
    <dbReference type="NCBI Taxonomy" id="2883123"/>
    <lineage>
        <taxon>Bacteria</taxon>
        <taxon>Bacillati</taxon>
        <taxon>Actinomycetota</taxon>
        <taxon>Actinomycetes</taxon>
        <taxon>Streptosporangiales</taxon>
        <taxon>Nocardiopsidaceae</taxon>
        <taxon>Streptomonospora</taxon>
    </lineage>
</organism>
<dbReference type="InterPro" id="IPR000873">
    <property type="entry name" value="AMP-dep_synth/lig_dom"/>
</dbReference>
<feature type="region of interest" description="Disordered" evidence="1">
    <location>
        <begin position="111"/>
        <end position="153"/>
    </location>
</feature>
<feature type="domain" description="AMP-binding enzyme C-terminal" evidence="3">
    <location>
        <begin position="424"/>
        <end position="499"/>
    </location>
</feature>
<sequence>MYDLSVASWAERRARRTPHRTALVHRDSATCYSALYDRARRLARVLGDRGVGRGDRVAFLGPNQPAFFTAFFATGLLGAVFVPLNTRLAPPETAFVLADCGARLLLHTGPAPELPAPSPPPMLRLDTSGTVDPPDLAEPPAPSPAPAAAGPVSPETPCVVLYTSGTSGRPKGAVLTHANLTWNAVNVLVDTDLTAGEVALVAAPLFHAGALGMLALPVLLKGGTCVLMDAFDPGEAIRVIERHRVTAMFGVPTMYRRLADHPAWPRADLSSLRTPVCGGAPVPADLAAAYARRGLPLRWGYGLTEAGPGVLLAEAARADGAGADGPGADPAAALGGVPHMFTDVRVVRPDLTDAPPGETGELLARGPNVMAGYWRREPESAAAFASGWLRTGDAARAAPDGTVRVVDRVKEVIISGGENVYPAEVELALLRHPDVADCAVIGVPDPEWGEVGRAVLVAAAGSRLDPARVLASLSGRIAAYKIPRSAVVAPALPRNGAGKLDRRAVEAGYGAAAPDAQG</sequence>
<evidence type="ECO:0000259" key="3">
    <source>
        <dbReference type="Pfam" id="PF13193"/>
    </source>
</evidence>
<dbReference type="GO" id="GO:0016878">
    <property type="term" value="F:acid-thiol ligase activity"/>
    <property type="evidence" value="ECO:0007669"/>
    <property type="project" value="UniProtKB-ARBA"/>
</dbReference>
<dbReference type="InterPro" id="IPR025110">
    <property type="entry name" value="AMP-bd_C"/>
</dbReference>
<dbReference type="Gene3D" id="3.40.50.12780">
    <property type="entry name" value="N-terminal domain of ligase-like"/>
    <property type="match status" value="1"/>
</dbReference>
<dbReference type="RefSeq" id="WP_270072527.1">
    <property type="nucleotide sequence ID" value="NZ_JAJAQC010000019.1"/>
</dbReference>
<dbReference type="InterPro" id="IPR045851">
    <property type="entry name" value="AMP-bd_C_sf"/>
</dbReference>
<accession>A0A9X3NKN3</accession>
<reference evidence="4" key="1">
    <citation type="submission" date="2021-10" db="EMBL/GenBank/DDBJ databases">
        <title>Streptomonospora sp. nov., isolated from mangrove soil.</title>
        <authorList>
            <person name="Chen X."/>
            <person name="Ge X."/>
            <person name="Liu W."/>
        </authorList>
    </citation>
    <scope>NUCLEOTIDE SEQUENCE</scope>
    <source>
        <strain evidence="4">S1-112</strain>
    </source>
</reference>
<dbReference type="Proteomes" id="UP001140076">
    <property type="component" value="Unassembled WGS sequence"/>
</dbReference>
<evidence type="ECO:0000313" key="4">
    <source>
        <dbReference type="EMBL" id="MDA0565247.1"/>
    </source>
</evidence>
<feature type="compositionally biased region" description="Pro residues" evidence="1">
    <location>
        <begin position="136"/>
        <end position="145"/>
    </location>
</feature>
<dbReference type="EMBL" id="JAJAQC010000019">
    <property type="protein sequence ID" value="MDA0565247.1"/>
    <property type="molecule type" value="Genomic_DNA"/>
</dbReference>
<keyword evidence="4" id="KW-0436">Ligase</keyword>
<dbReference type="PANTHER" id="PTHR43767">
    <property type="entry name" value="LONG-CHAIN-FATTY-ACID--COA LIGASE"/>
    <property type="match status" value="1"/>
</dbReference>
<dbReference type="Pfam" id="PF13193">
    <property type="entry name" value="AMP-binding_C"/>
    <property type="match status" value="1"/>
</dbReference>